<dbReference type="Gene3D" id="3.40.50.2300">
    <property type="match status" value="1"/>
</dbReference>
<keyword evidence="1 2" id="KW-0597">Phosphoprotein</keyword>
<evidence type="ECO:0000259" key="3">
    <source>
        <dbReference type="PROSITE" id="PS50110"/>
    </source>
</evidence>
<evidence type="ECO:0000256" key="1">
    <source>
        <dbReference type="ARBA" id="ARBA00022553"/>
    </source>
</evidence>
<accession>A0A1I6HIB4</accession>
<dbReference type="CDD" id="cd00156">
    <property type="entry name" value="REC"/>
    <property type="match status" value="1"/>
</dbReference>
<evidence type="ECO:0000313" key="4">
    <source>
        <dbReference type="EMBL" id="SFR54148.1"/>
    </source>
</evidence>
<dbReference type="PANTHER" id="PTHR44591:SF25">
    <property type="entry name" value="CHEMOTAXIS TWO-COMPONENT RESPONSE REGULATOR"/>
    <property type="match status" value="1"/>
</dbReference>
<keyword evidence="5" id="KW-1185">Reference proteome</keyword>
<evidence type="ECO:0000313" key="5">
    <source>
        <dbReference type="Proteomes" id="UP000198531"/>
    </source>
</evidence>
<dbReference type="AlphaFoldDB" id="A0A1I6HIB4"/>
<dbReference type="SUPFAM" id="SSF52172">
    <property type="entry name" value="CheY-like"/>
    <property type="match status" value="1"/>
</dbReference>
<gene>
    <name evidence="4" type="ORF">SAMN04487947_2105</name>
</gene>
<evidence type="ECO:0000256" key="2">
    <source>
        <dbReference type="PROSITE-ProRule" id="PRU00169"/>
    </source>
</evidence>
<dbReference type="InterPro" id="IPR011006">
    <property type="entry name" value="CheY-like_superfamily"/>
</dbReference>
<dbReference type="InterPro" id="IPR050595">
    <property type="entry name" value="Bact_response_regulator"/>
</dbReference>
<proteinExistence type="predicted"/>
<dbReference type="STRING" id="553469.SAMN04487947_2105"/>
<dbReference type="PANTHER" id="PTHR44591">
    <property type="entry name" value="STRESS RESPONSE REGULATOR PROTEIN 1"/>
    <property type="match status" value="1"/>
</dbReference>
<protein>
    <submittedName>
        <fullName evidence="4">Response regulator receiver domain-containing protein</fullName>
    </submittedName>
</protein>
<organism evidence="4 5">
    <name type="scientific">Halogeometricum rufum</name>
    <dbReference type="NCBI Taxonomy" id="553469"/>
    <lineage>
        <taxon>Archaea</taxon>
        <taxon>Methanobacteriati</taxon>
        <taxon>Methanobacteriota</taxon>
        <taxon>Stenosarchaea group</taxon>
        <taxon>Halobacteria</taxon>
        <taxon>Halobacteriales</taxon>
        <taxon>Haloferacaceae</taxon>
        <taxon>Halogeometricum</taxon>
    </lineage>
</organism>
<feature type="domain" description="Response regulatory" evidence="3">
    <location>
        <begin position="12"/>
        <end position="129"/>
    </location>
</feature>
<dbReference type="OrthoDB" id="8127at2157"/>
<dbReference type="SMART" id="SM00448">
    <property type="entry name" value="REC"/>
    <property type="match status" value="1"/>
</dbReference>
<dbReference type="InterPro" id="IPR001789">
    <property type="entry name" value="Sig_transdc_resp-reg_receiver"/>
</dbReference>
<dbReference type="GO" id="GO:0000160">
    <property type="term" value="P:phosphorelay signal transduction system"/>
    <property type="evidence" value="ECO:0007669"/>
    <property type="project" value="InterPro"/>
</dbReference>
<dbReference type="EMBL" id="FOYT01000002">
    <property type="protein sequence ID" value="SFR54148.1"/>
    <property type="molecule type" value="Genomic_DNA"/>
</dbReference>
<feature type="modified residue" description="4-aspartylphosphate" evidence="2">
    <location>
        <position position="65"/>
    </location>
</feature>
<name>A0A1I6HIB4_9EURY</name>
<dbReference type="Pfam" id="PF00072">
    <property type="entry name" value="Response_reg"/>
    <property type="match status" value="1"/>
</dbReference>
<sequence>MTTEEAATDPTRVLYVDDDAALTELVAQFLERLDDGLVVDTATLAEEGLRRLLDPTADYDCVVSDFRMPGMNGEEFLHAVRADQPEMPFVLFTGEGNDALERRVTADAAAYLRKGTGTDQYRVLGRRIRRVVGRSSDRDDR</sequence>
<dbReference type="PROSITE" id="PS50110">
    <property type="entry name" value="RESPONSE_REGULATORY"/>
    <property type="match status" value="1"/>
</dbReference>
<reference evidence="5" key="1">
    <citation type="submission" date="2016-10" db="EMBL/GenBank/DDBJ databases">
        <authorList>
            <person name="Varghese N."/>
            <person name="Submissions S."/>
        </authorList>
    </citation>
    <scope>NUCLEOTIDE SEQUENCE [LARGE SCALE GENOMIC DNA]</scope>
    <source>
        <strain evidence="5">CGMCC 1.7736</strain>
    </source>
</reference>
<dbReference type="RefSeq" id="WP_089807378.1">
    <property type="nucleotide sequence ID" value="NZ_FOYT01000002.1"/>
</dbReference>
<dbReference type="Proteomes" id="UP000198531">
    <property type="component" value="Unassembled WGS sequence"/>
</dbReference>